<proteinExistence type="predicted"/>
<keyword evidence="3" id="KW-1185">Reference proteome</keyword>
<feature type="transmembrane region" description="Helical" evidence="1">
    <location>
        <begin position="59"/>
        <end position="77"/>
    </location>
</feature>
<reference evidence="2" key="1">
    <citation type="submission" date="2020-11" db="EMBL/GenBank/DDBJ databases">
        <title>Nocardioides cynanchi sp. nov., isolated from soil of rhizosphere of Cynanchum wilfordii.</title>
        <authorList>
            <person name="Lee J.-S."/>
            <person name="Suh M.K."/>
            <person name="Kim J.-S."/>
        </authorList>
    </citation>
    <scope>NUCLEOTIDE SEQUENCE</scope>
    <source>
        <strain evidence="2">KCTC 19276</strain>
    </source>
</reference>
<accession>A0A930YNM4</accession>
<evidence type="ECO:0000256" key="1">
    <source>
        <dbReference type="SAM" id="Phobius"/>
    </source>
</evidence>
<sequence length="138" mass="14962">MSQTNPVDDKAPPRSPMERQLNVGLMVVQVVAALVVVYGVVFVVSSWDGDGDRTRFEALQVAFVFLLLPGLVVLFTARSARRRLKDQVVSARLFSILAGAFALLASLPLLTTVFGIVIAVAGLFTLTAAFMLKKDLLR</sequence>
<keyword evidence="1" id="KW-0812">Transmembrane</keyword>
<name>A0A930YNM4_9ACTN</name>
<protein>
    <submittedName>
        <fullName evidence="2">Uncharacterized protein</fullName>
    </submittedName>
</protein>
<keyword evidence="1" id="KW-1133">Transmembrane helix</keyword>
<feature type="transmembrane region" description="Helical" evidence="1">
    <location>
        <begin position="89"/>
        <end position="107"/>
    </location>
</feature>
<evidence type="ECO:0000313" key="3">
    <source>
        <dbReference type="Proteomes" id="UP000660668"/>
    </source>
</evidence>
<dbReference type="AlphaFoldDB" id="A0A930YNM4"/>
<dbReference type="Proteomes" id="UP000660668">
    <property type="component" value="Unassembled WGS sequence"/>
</dbReference>
<feature type="transmembrane region" description="Helical" evidence="1">
    <location>
        <begin position="113"/>
        <end position="132"/>
    </location>
</feature>
<dbReference type="EMBL" id="JADKPO010000003">
    <property type="protein sequence ID" value="MBF4766815.1"/>
    <property type="molecule type" value="Genomic_DNA"/>
</dbReference>
<gene>
    <name evidence="2" type="ORF">ISU10_03415</name>
</gene>
<dbReference type="RefSeq" id="WP_194694962.1">
    <property type="nucleotide sequence ID" value="NZ_JADKPO010000003.1"/>
</dbReference>
<comment type="caution">
    <text evidence="2">The sequence shown here is derived from an EMBL/GenBank/DDBJ whole genome shotgun (WGS) entry which is preliminary data.</text>
</comment>
<keyword evidence="1" id="KW-0472">Membrane</keyword>
<evidence type="ECO:0000313" key="2">
    <source>
        <dbReference type="EMBL" id="MBF4766815.1"/>
    </source>
</evidence>
<feature type="transmembrane region" description="Helical" evidence="1">
    <location>
        <begin position="21"/>
        <end position="47"/>
    </location>
</feature>
<organism evidence="2 3">
    <name type="scientific">Nocardioides agariphilus</name>
    <dbReference type="NCBI Taxonomy" id="433664"/>
    <lineage>
        <taxon>Bacteria</taxon>
        <taxon>Bacillati</taxon>
        <taxon>Actinomycetota</taxon>
        <taxon>Actinomycetes</taxon>
        <taxon>Propionibacteriales</taxon>
        <taxon>Nocardioidaceae</taxon>
        <taxon>Nocardioides</taxon>
    </lineage>
</organism>